<feature type="domain" description="C2H2-type" evidence="7">
    <location>
        <begin position="577"/>
        <end position="604"/>
    </location>
</feature>
<dbReference type="GO" id="GO:0008270">
    <property type="term" value="F:zinc ion binding"/>
    <property type="evidence" value="ECO:0007669"/>
    <property type="project" value="UniProtKB-KW"/>
</dbReference>
<feature type="domain" description="C2H2-type" evidence="7">
    <location>
        <begin position="421"/>
        <end position="451"/>
    </location>
</feature>
<dbReference type="PROSITE" id="PS00028">
    <property type="entry name" value="ZINC_FINGER_C2H2_1"/>
    <property type="match status" value="9"/>
</dbReference>
<evidence type="ECO:0000256" key="2">
    <source>
        <dbReference type="ARBA" id="ARBA00022737"/>
    </source>
</evidence>
<dbReference type="PROSITE" id="PS50157">
    <property type="entry name" value="ZINC_FINGER_C2H2_2"/>
    <property type="match status" value="9"/>
</dbReference>
<dbReference type="Pfam" id="PF00096">
    <property type="entry name" value="zf-C2H2"/>
    <property type="match status" value="1"/>
</dbReference>
<keyword evidence="4" id="KW-0862">Zinc</keyword>
<evidence type="ECO:0000259" key="7">
    <source>
        <dbReference type="PROSITE" id="PS50157"/>
    </source>
</evidence>
<sequence length="665" mass="76210">MIAAPSELSPPCRFCSSRGPTVSLLDGASFVDDGVLLTLADAVCEVAQVNLNLESRGSLDICTEDCLVQLESCYRFRERVRLVESTRRRFASAEVKLEIIEEDENQFDEEFLEEGDGEDGGAVNRFVMPADGLIVTHLAFEHFDYVEFRGERCCGCELICCDGEELRDHVEGSHPRRGEVSGQGCSNCGREFSSLEELNKHREHYSAKELLVCKLCQLSFIDKESLMLHMEESPAHRSSDDGMEPDEDDDACVEPPPAEGLDIEIEFTDADLESETNHLKLPEDKLIRSIEDFEQHRIITVVEGSERCCVCGVYFRSTEQLLEHARQEHNKDNRIEGNLFCDVCLETYRTSGSLSTHKTLCRHVKKLFYCKLCQLVYIRKFQIVNHFKHTPNHTDVVDYSAKEKKNSAQTKPQQSSKNSGFACCFLRCSSIFDQESELMAHVEDQHAPRRVINLSQRTSEQFVCSVCQRNFSSHPLLLLHRNRTLKKKHICSHCGEPFLIPSKLRDHERLVHSQSASPLHPCEVCGKAFRTPNLLKAHQLTHDERRDFACEQCPARFQFRFQLRKHLNGVHPTNFPYQCALCEKKFAVKAKHDLHVRSHTGAKPYTCRYESCGKQFSHVTDRKRHEMGIHTGERPYRCDHCLVGFIRKRELLIHAQKHQLQGQEV</sequence>
<protein>
    <submittedName>
        <fullName evidence="8">Zinc finger protein 585B</fullName>
    </submittedName>
</protein>
<feature type="domain" description="C2H2-type" evidence="7">
    <location>
        <begin position="183"/>
        <end position="210"/>
    </location>
</feature>
<keyword evidence="3 5" id="KW-0863">Zinc-finger</keyword>
<evidence type="ECO:0000256" key="6">
    <source>
        <dbReference type="SAM" id="MobiDB-lite"/>
    </source>
</evidence>
<keyword evidence="2" id="KW-0677">Repeat</keyword>
<dbReference type="SUPFAM" id="SSF57667">
    <property type="entry name" value="beta-beta-alpha zinc fingers"/>
    <property type="match status" value="4"/>
</dbReference>
<name>A0A8D8DVB7_CULPI</name>
<organism evidence="8">
    <name type="scientific">Culex pipiens</name>
    <name type="common">House mosquito</name>
    <dbReference type="NCBI Taxonomy" id="7175"/>
    <lineage>
        <taxon>Eukaryota</taxon>
        <taxon>Metazoa</taxon>
        <taxon>Ecdysozoa</taxon>
        <taxon>Arthropoda</taxon>
        <taxon>Hexapoda</taxon>
        <taxon>Insecta</taxon>
        <taxon>Pterygota</taxon>
        <taxon>Neoptera</taxon>
        <taxon>Endopterygota</taxon>
        <taxon>Diptera</taxon>
        <taxon>Nematocera</taxon>
        <taxon>Culicoidea</taxon>
        <taxon>Culicidae</taxon>
        <taxon>Culicinae</taxon>
        <taxon>Culicini</taxon>
        <taxon>Culex</taxon>
        <taxon>Culex</taxon>
    </lineage>
</organism>
<feature type="domain" description="C2H2-type" evidence="7">
    <location>
        <begin position="489"/>
        <end position="517"/>
    </location>
</feature>
<dbReference type="PANTHER" id="PTHR24379">
    <property type="entry name" value="KRAB AND ZINC FINGER DOMAIN-CONTAINING"/>
    <property type="match status" value="1"/>
</dbReference>
<feature type="domain" description="C2H2-type" evidence="7">
    <location>
        <begin position="548"/>
        <end position="576"/>
    </location>
</feature>
<dbReference type="AlphaFoldDB" id="A0A8D8DVB7"/>
<dbReference type="GO" id="GO:0005634">
    <property type="term" value="C:nucleus"/>
    <property type="evidence" value="ECO:0007669"/>
    <property type="project" value="InterPro"/>
</dbReference>
<evidence type="ECO:0000256" key="5">
    <source>
        <dbReference type="PROSITE-ProRule" id="PRU00042"/>
    </source>
</evidence>
<dbReference type="Gene3D" id="3.30.160.60">
    <property type="entry name" value="Classic Zinc Finger"/>
    <property type="match status" value="6"/>
</dbReference>
<feature type="domain" description="C2H2-type" evidence="7">
    <location>
        <begin position="605"/>
        <end position="635"/>
    </location>
</feature>
<accession>A0A8D8DVB7</accession>
<dbReference type="SMART" id="SM00868">
    <property type="entry name" value="zf-AD"/>
    <property type="match status" value="1"/>
</dbReference>
<dbReference type="InterPro" id="IPR012934">
    <property type="entry name" value="Znf_AD"/>
</dbReference>
<dbReference type="InterPro" id="IPR013087">
    <property type="entry name" value="Znf_C2H2_type"/>
</dbReference>
<evidence type="ECO:0000256" key="4">
    <source>
        <dbReference type="ARBA" id="ARBA00022833"/>
    </source>
</evidence>
<dbReference type="EMBL" id="HBUE01179640">
    <property type="protein sequence ID" value="CAG6519609.1"/>
    <property type="molecule type" value="Transcribed_RNA"/>
</dbReference>
<feature type="region of interest" description="Disordered" evidence="6">
    <location>
        <begin position="232"/>
        <end position="252"/>
    </location>
</feature>
<dbReference type="SMART" id="SM00355">
    <property type="entry name" value="ZnF_C2H2"/>
    <property type="match status" value="14"/>
</dbReference>
<reference evidence="8" key="1">
    <citation type="submission" date="2021-05" db="EMBL/GenBank/DDBJ databases">
        <authorList>
            <person name="Alioto T."/>
            <person name="Alioto T."/>
            <person name="Gomez Garrido J."/>
        </authorList>
    </citation>
    <scope>NUCLEOTIDE SEQUENCE</scope>
</reference>
<proteinExistence type="predicted"/>
<evidence type="ECO:0000313" key="8">
    <source>
        <dbReference type="EMBL" id="CAG6519609.1"/>
    </source>
</evidence>
<dbReference type="PANTHER" id="PTHR24379:SF121">
    <property type="entry name" value="C2H2-TYPE DOMAIN-CONTAINING PROTEIN"/>
    <property type="match status" value="1"/>
</dbReference>
<keyword evidence="1" id="KW-0479">Metal-binding</keyword>
<dbReference type="EMBL" id="HBUE01285222">
    <property type="protein sequence ID" value="CAG6571160.1"/>
    <property type="molecule type" value="Transcribed_RNA"/>
</dbReference>
<evidence type="ECO:0000256" key="1">
    <source>
        <dbReference type="ARBA" id="ARBA00022723"/>
    </source>
</evidence>
<feature type="domain" description="C2H2-type" evidence="7">
    <location>
        <begin position="520"/>
        <end position="547"/>
    </location>
</feature>
<feature type="domain" description="C2H2-type" evidence="7">
    <location>
        <begin position="306"/>
        <end position="334"/>
    </location>
</feature>
<feature type="compositionally biased region" description="Acidic residues" evidence="6">
    <location>
        <begin position="241"/>
        <end position="252"/>
    </location>
</feature>
<evidence type="ECO:0000256" key="3">
    <source>
        <dbReference type="ARBA" id="ARBA00022771"/>
    </source>
</evidence>
<feature type="domain" description="C2H2-type" evidence="7">
    <location>
        <begin position="636"/>
        <end position="663"/>
    </location>
</feature>
<dbReference type="InterPro" id="IPR036236">
    <property type="entry name" value="Znf_C2H2_sf"/>
</dbReference>